<name>A0A0K1Q747_9BACT</name>
<evidence type="ECO:0000313" key="3">
    <source>
        <dbReference type="Proteomes" id="UP000064967"/>
    </source>
</evidence>
<organism evidence="2 3">
    <name type="scientific">Labilithrix luteola</name>
    <dbReference type="NCBI Taxonomy" id="1391654"/>
    <lineage>
        <taxon>Bacteria</taxon>
        <taxon>Pseudomonadati</taxon>
        <taxon>Myxococcota</taxon>
        <taxon>Polyangia</taxon>
        <taxon>Polyangiales</taxon>
        <taxon>Labilitrichaceae</taxon>
        <taxon>Labilithrix</taxon>
    </lineage>
</organism>
<proteinExistence type="predicted"/>
<evidence type="ECO:0000313" key="2">
    <source>
        <dbReference type="EMBL" id="AKV01549.1"/>
    </source>
</evidence>
<protein>
    <submittedName>
        <fullName evidence="2">Uncharacterized protein</fullName>
    </submittedName>
</protein>
<feature type="compositionally biased region" description="Basic and acidic residues" evidence="1">
    <location>
        <begin position="29"/>
        <end position="53"/>
    </location>
</feature>
<reference evidence="2 3" key="1">
    <citation type="submission" date="2015-08" db="EMBL/GenBank/DDBJ databases">
        <authorList>
            <person name="Babu N.S."/>
            <person name="Beckwith C.J."/>
            <person name="Beseler K.G."/>
            <person name="Brison A."/>
            <person name="Carone J.V."/>
            <person name="Caskin T.P."/>
            <person name="Diamond M."/>
            <person name="Durham M.E."/>
            <person name="Foxe J.M."/>
            <person name="Go M."/>
            <person name="Henderson B.A."/>
            <person name="Jones I.B."/>
            <person name="McGettigan J.A."/>
            <person name="Micheletti S.J."/>
            <person name="Nasrallah M.E."/>
            <person name="Ortiz D."/>
            <person name="Piller C.R."/>
            <person name="Privatt S.R."/>
            <person name="Schneider S.L."/>
            <person name="Sharp S."/>
            <person name="Smith T.C."/>
            <person name="Stanton J.D."/>
            <person name="Ullery H.E."/>
            <person name="Wilson R.J."/>
            <person name="Serrano M.G."/>
            <person name="Buck G."/>
            <person name="Lee V."/>
            <person name="Wang Y."/>
            <person name="Carvalho R."/>
            <person name="Voegtly L."/>
            <person name="Shi R."/>
            <person name="Duckworth R."/>
            <person name="Johnson A."/>
            <person name="Loviza R."/>
            <person name="Walstead R."/>
            <person name="Shah Z."/>
            <person name="Kiflezghi M."/>
            <person name="Wade K."/>
            <person name="Ball S.L."/>
            <person name="Bradley K.W."/>
            <person name="Asai D.J."/>
            <person name="Bowman C.A."/>
            <person name="Russell D.A."/>
            <person name="Pope W.H."/>
            <person name="Jacobs-Sera D."/>
            <person name="Hendrix R.W."/>
            <person name="Hatfull G.F."/>
        </authorList>
    </citation>
    <scope>NUCLEOTIDE SEQUENCE [LARGE SCALE GENOMIC DNA]</scope>
    <source>
        <strain evidence="2 3">DSM 27648</strain>
    </source>
</reference>
<accession>A0A0K1Q747</accession>
<keyword evidence="3" id="KW-1185">Reference proteome</keyword>
<feature type="compositionally biased region" description="Low complexity" evidence="1">
    <location>
        <begin position="1"/>
        <end position="15"/>
    </location>
</feature>
<feature type="region of interest" description="Disordered" evidence="1">
    <location>
        <begin position="1"/>
        <end position="53"/>
    </location>
</feature>
<evidence type="ECO:0000256" key="1">
    <source>
        <dbReference type="SAM" id="MobiDB-lite"/>
    </source>
</evidence>
<dbReference type="KEGG" id="llu:AKJ09_08212"/>
<dbReference type="AlphaFoldDB" id="A0A0K1Q747"/>
<sequence length="53" mass="6001">MADGSRSSSRSPRLSAEGSAALILPARQGLERERDRPNDIRARNRLRNDRPRD</sequence>
<dbReference type="EMBL" id="CP012333">
    <property type="protein sequence ID" value="AKV01549.1"/>
    <property type="molecule type" value="Genomic_DNA"/>
</dbReference>
<gene>
    <name evidence="2" type="ORF">AKJ09_08212</name>
</gene>
<dbReference type="Proteomes" id="UP000064967">
    <property type="component" value="Chromosome"/>
</dbReference>